<name>A0AAD4XN64_9MAGN</name>
<reference evidence="2" key="1">
    <citation type="submission" date="2022-04" db="EMBL/GenBank/DDBJ databases">
        <title>A functionally conserved STORR gene fusion in Papaver species that diverged 16.8 million years ago.</title>
        <authorList>
            <person name="Catania T."/>
        </authorList>
    </citation>
    <scope>NUCLEOTIDE SEQUENCE</scope>
    <source>
        <strain evidence="2">S-188037</strain>
    </source>
</reference>
<accession>A0AAD4XN64</accession>
<evidence type="ECO:0000259" key="1">
    <source>
        <dbReference type="Pfam" id="PF02984"/>
    </source>
</evidence>
<dbReference type="SUPFAM" id="SSF47954">
    <property type="entry name" value="Cyclin-like"/>
    <property type="match status" value="1"/>
</dbReference>
<gene>
    <name evidence="2" type="ORF">MKW98_027585</name>
</gene>
<organism evidence="2 3">
    <name type="scientific">Papaver atlanticum</name>
    <dbReference type="NCBI Taxonomy" id="357466"/>
    <lineage>
        <taxon>Eukaryota</taxon>
        <taxon>Viridiplantae</taxon>
        <taxon>Streptophyta</taxon>
        <taxon>Embryophyta</taxon>
        <taxon>Tracheophyta</taxon>
        <taxon>Spermatophyta</taxon>
        <taxon>Magnoliopsida</taxon>
        <taxon>Ranunculales</taxon>
        <taxon>Papaveraceae</taxon>
        <taxon>Papaveroideae</taxon>
        <taxon>Papaver</taxon>
    </lineage>
</organism>
<dbReference type="CDD" id="cd20537">
    <property type="entry name" value="CYCLIN_CCNO-like_rpt2"/>
    <property type="match status" value="1"/>
</dbReference>
<keyword evidence="3" id="KW-1185">Reference proteome</keyword>
<dbReference type="AlphaFoldDB" id="A0AAD4XN64"/>
<comment type="caution">
    <text evidence="2">The sequence shown here is derived from an EMBL/GenBank/DDBJ whole genome shotgun (WGS) entry which is preliminary data.</text>
</comment>
<sequence>MKSKASFLLGLFVPRGDKEVGRYTTPLRQRIFQIGSNVYIWCEIVAMEWLVQQVLKFLSSFPTTYNFLWFYLKATRDDEEMEYRAKYLAVLSLIDPELLCYWPSTVAAGAV</sequence>
<dbReference type="Proteomes" id="UP001202328">
    <property type="component" value="Unassembled WGS sequence"/>
</dbReference>
<proteinExistence type="predicted"/>
<evidence type="ECO:0000313" key="3">
    <source>
        <dbReference type="Proteomes" id="UP001202328"/>
    </source>
</evidence>
<evidence type="ECO:0000313" key="2">
    <source>
        <dbReference type="EMBL" id="KAI3935445.1"/>
    </source>
</evidence>
<dbReference type="EMBL" id="JAJJMB010006268">
    <property type="protein sequence ID" value="KAI3935445.1"/>
    <property type="molecule type" value="Genomic_DNA"/>
</dbReference>
<dbReference type="Pfam" id="PF02984">
    <property type="entry name" value="Cyclin_C"/>
    <property type="match status" value="1"/>
</dbReference>
<dbReference type="Gene3D" id="1.10.472.10">
    <property type="entry name" value="Cyclin-like"/>
    <property type="match status" value="1"/>
</dbReference>
<dbReference type="InterPro" id="IPR004367">
    <property type="entry name" value="Cyclin_C-dom"/>
</dbReference>
<feature type="domain" description="Cyclin C-terminal" evidence="1">
    <location>
        <begin position="62"/>
        <end position="111"/>
    </location>
</feature>
<protein>
    <recommendedName>
        <fullName evidence="1">Cyclin C-terminal domain-containing protein</fullName>
    </recommendedName>
</protein>
<dbReference type="InterPro" id="IPR036915">
    <property type="entry name" value="Cyclin-like_sf"/>
</dbReference>